<keyword evidence="4" id="KW-1185">Reference proteome</keyword>
<sequence>MTPAFQDFQFAFGRHLRDPRRHPRPAGVPARRAAIYGELLYNNLEGFLLACFPLTRRILGERRWPRLMRAFFREARCHTPYFREIPREFLRWLLETDPLPVAVPPWLRELAHYEWAELAVDVMEADVPAHDPAGDLLDGIPVPAPALMNLAYAWPVQRIGPDFRPRKPAATRLLVFRDAADDVNFVELNAVSARLVALLQEGGRTGRQTCLAIAVELGHPDPQAVLAHGAALLEELRLAGAIIGAKK</sequence>
<dbReference type="AlphaFoldDB" id="A0A497X847"/>
<feature type="domain" description="Putative DNA-binding" evidence="1">
    <location>
        <begin position="8"/>
        <end position="93"/>
    </location>
</feature>
<protein>
    <submittedName>
        <fullName evidence="3">Uncharacterized protein</fullName>
    </submittedName>
</protein>
<accession>A0A497X847</accession>
<dbReference type="OrthoDB" id="4146344at2"/>
<comment type="caution">
    <text evidence="3">The sequence shown here is derived from an EMBL/GenBank/DDBJ whole genome shotgun (WGS) entry which is preliminary data.</text>
</comment>
<evidence type="ECO:0000313" key="3">
    <source>
        <dbReference type="EMBL" id="RLJ62096.1"/>
    </source>
</evidence>
<dbReference type="Pfam" id="PF22106">
    <property type="entry name" value="NGO1945_C"/>
    <property type="match status" value="1"/>
</dbReference>
<evidence type="ECO:0000313" key="4">
    <source>
        <dbReference type="Proteomes" id="UP000268908"/>
    </source>
</evidence>
<organism evidence="3 4">
    <name type="scientific">Sulfurisoma sediminicola</name>
    <dbReference type="NCBI Taxonomy" id="1381557"/>
    <lineage>
        <taxon>Bacteria</taxon>
        <taxon>Pseudomonadati</taxon>
        <taxon>Pseudomonadota</taxon>
        <taxon>Betaproteobacteria</taxon>
        <taxon>Nitrosomonadales</taxon>
        <taxon>Sterolibacteriaceae</taxon>
        <taxon>Sulfurisoma</taxon>
    </lineage>
</organism>
<dbReference type="Proteomes" id="UP000268908">
    <property type="component" value="Unassembled WGS sequence"/>
</dbReference>
<feature type="domain" description="NGO1945-like C-terminal" evidence="2">
    <location>
        <begin position="145"/>
        <end position="237"/>
    </location>
</feature>
<dbReference type="InterPro" id="IPR054098">
    <property type="entry name" value="NGO1945-like_C"/>
</dbReference>
<evidence type="ECO:0000259" key="1">
    <source>
        <dbReference type="Pfam" id="PF09836"/>
    </source>
</evidence>
<dbReference type="Pfam" id="PF09836">
    <property type="entry name" value="DUF2063"/>
    <property type="match status" value="1"/>
</dbReference>
<name>A0A497X847_9PROT</name>
<dbReference type="Gene3D" id="3.90.930.50">
    <property type="match status" value="1"/>
</dbReference>
<dbReference type="InterPro" id="IPR018640">
    <property type="entry name" value="DUF2063"/>
</dbReference>
<dbReference type="EMBL" id="RCCI01000008">
    <property type="protein sequence ID" value="RLJ62096.1"/>
    <property type="molecule type" value="Genomic_DNA"/>
</dbReference>
<dbReference type="Gene3D" id="1.10.150.690">
    <property type="entry name" value="DUF2063"/>
    <property type="match status" value="1"/>
</dbReference>
<gene>
    <name evidence="3" type="ORF">DFR35_2739</name>
</gene>
<evidence type="ECO:0000259" key="2">
    <source>
        <dbReference type="Pfam" id="PF22106"/>
    </source>
</evidence>
<dbReference type="InterPro" id="IPR044922">
    <property type="entry name" value="DUF2063_N_sf"/>
</dbReference>
<reference evidence="3 4" key="1">
    <citation type="submission" date="2018-10" db="EMBL/GenBank/DDBJ databases">
        <title>Genomic Encyclopedia of Type Strains, Phase IV (KMG-IV): sequencing the most valuable type-strain genomes for metagenomic binning, comparative biology and taxonomic classification.</title>
        <authorList>
            <person name="Goeker M."/>
        </authorList>
    </citation>
    <scope>NUCLEOTIDE SEQUENCE [LARGE SCALE GENOMIC DNA]</scope>
    <source>
        <strain evidence="3 4">DSM 26916</strain>
    </source>
</reference>
<proteinExistence type="predicted"/>
<dbReference type="RefSeq" id="WP_121243232.1">
    <property type="nucleotide sequence ID" value="NZ_BHVV01000002.1"/>
</dbReference>